<dbReference type="Proteomes" id="UP000254337">
    <property type="component" value="Chromosome"/>
</dbReference>
<evidence type="ECO:0000313" key="3">
    <source>
        <dbReference type="Proteomes" id="UP000254337"/>
    </source>
</evidence>
<dbReference type="OrthoDB" id="4959at2"/>
<protein>
    <recommendedName>
        <fullName evidence="1">Nitrogenase/oxidoreductase component 1 domain-containing protein</fullName>
    </recommendedName>
</protein>
<dbReference type="KEGG" id="meg:DKB62_06275"/>
<dbReference type="GO" id="GO:0016491">
    <property type="term" value="F:oxidoreductase activity"/>
    <property type="evidence" value="ECO:0007669"/>
    <property type="project" value="InterPro"/>
</dbReference>
<proteinExistence type="predicted"/>
<organism evidence="2 3">
    <name type="scientific">Megasphaera stantonii</name>
    <dbReference type="NCBI Taxonomy" id="2144175"/>
    <lineage>
        <taxon>Bacteria</taxon>
        <taxon>Bacillati</taxon>
        <taxon>Bacillota</taxon>
        <taxon>Negativicutes</taxon>
        <taxon>Veillonellales</taxon>
        <taxon>Veillonellaceae</taxon>
        <taxon>Megasphaera</taxon>
    </lineage>
</organism>
<feature type="domain" description="Nitrogenase/oxidoreductase component 1" evidence="1">
    <location>
        <begin position="115"/>
        <end position="342"/>
    </location>
</feature>
<dbReference type="RefSeq" id="WP_107196075.1">
    <property type="nucleotide sequence ID" value="NZ_CP029462.1"/>
</dbReference>
<reference evidence="2 3" key="1">
    <citation type="submission" date="2018-05" db="EMBL/GenBank/DDBJ databases">
        <title>Complete genome sequence of Megasphaera sp. AJH120T, isolated from the ceca of a chicken.</title>
        <authorList>
            <person name="Maki J."/>
            <person name="Looft T."/>
        </authorList>
    </citation>
    <scope>NUCLEOTIDE SEQUENCE [LARGE SCALE GENOMIC DNA]</scope>
    <source>
        <strain evidence="2 3">AJH120</strain>
    </source>
</reference>
<evidence type="ECO:0000259" key="1">
    <source>
        <dbReference type="Pfam" id="PF00148"/>
    </source>
</evidence>
<sequence>MLKRIDGREDTSGACVAIKDAVFPGIFYDGLQYTPPARGTWNIVHTNMLVPGSHQIYICALGCLRGVVLTAAEMGAMDRFSSIVVEEHHLYDGTMEDCIVDGVGEILQGLLPQVPTACFIYPACIHHFMGCDMDDVYRRLEEAYPQTRFVACWMDPIRRHSDLTAEMRTRRQLYSLLEKGPINPKSVNIVGSNLAVPQDCELALLLKQNGFILRELPVCKTYEDYEKMAESILNIGQEPYARGPLEDMERELGQKGLYLSNSFGYDEIIANLHAVADALQLPRQSYDREVEQCEQAFAAARDIIGSMPVAIDSAAVFRPFSLAKTLLQHGFAVRRVYTDGVSGEDGDDFFWVQEHYPDLELYSMRHAKMRRIDRHTDVPMLAIGQKAAYFTGTAHFVDMAENGGLRDFRGIRTLLDWMTEAFQTEKEARESINLKGWGCRSCV</sequence>
<dbReference type="EMBL" id="CP029462">
    <property type="protein sequence ID" value="AXL21193.1"/>
    <property type="molecule type" value="Genomic_DNA"/>
</dbReference>
<keyword evidence="3" id="KW-1185">Reference proteome</keyword>
<accession>A0A346AZA0</accession>
<dbReference type="Pfam" id="PF00148">
    <property type="entry name" value="Oxidored_nitro"/>
    <property type="match status" value="1"/>
</dbReference>
<gene>
    <name evidence="2" type="ORF">DKB62_06275</name>
</gene>
<dbReference type="InterPro" id="IPR000510">
    <property type="entry name" value="Nase/OxRdtase_comp1"/>
</dbReference>
<dbReference type="SUPFAM" id="SSF53807">
    <property type="entry name" value="Helical backbone' metal receptor"/>
    <property type="match status" value="1"/>
</dbReference>
<name>A0A346AZA0_9FIRM</name>
<dbReference type="AlphaFoldDB" id="A0A346AZA0"/>
<evidence type="ECO:0000313" key="2">
    <source>
        <dbReference type="EMBL" id="AXL21193.1"/>
    </source>
</evidence>